<reference evidence="1 2" key="1">
    <citation type="journal article" date="2016" name="Genome Biol. Evol.">
        <title>Divergent and convergent evolution of fungal pathogenicity.</title>
        <authorList>
            <person name="Shang Y."/>
            <person name="Xiao G."/>
            <person name="Zheng P."/>
            <person name="Cen K."/>
            <person name="Zhan S."/>
            <person name="Wang C."/>
        </authorList>
    </citation>
    <scope>NUCLEOTIDE SEQUENCE [LARGE SCALE GENOMIC DNA]</scope>
    <source>
        <strain evidence="1 2">RCEF 1005</strain>
    </source>
</reference>
<dbReference type="OrthoDB" id="5132590at2759"/>
<organism evidence="1 2">
    <name type="scientific">Akanthomyces lecanii RCEF 1005</name>
    <dbReference type="NCBI Taxonomy" id="1081108"/>
    <lineage>
        <taxon>Eukaryota</taxon>
        <taxon>Fungi</taxon>
        <taxon>Dikarya</taxon>
        <taxon>Ascomycota</taxon>
        <taxon>Pezizomycotina</taxon>
        <taxon>Sordariomycetes</taxon>
        <taxon>Hypocreomycetidae</taxon>
        <taxon>Hypocreales</taxon>
        <taxon>Cordycipitaceae</taxon>
        <taxon>Akanthomyces</taxon>
        <taxon>Cordyceps confragosa</taxon>
    </lineage>
</organism>
<protein>
    <submittedName>
        <fullName evidence="1">Uncharacterized protein</fullName>
    </submittedName>
</protein>
<comment type="caution">
    <text evidence="1">The sequence shown here is derived from an EMBL/GenBank/DDBJ whole genome shotgun (WGS) entry which is preliminary data.</text>
</comment>
<name>A0A168FSH5_CORDF</name>
<accession>A0A168FSH5</accession>
<keyword evidence="2" id="KW-1185">Reference proteome</keyword>
<proteinExistence type="predicted"/>
<evidence type="ECO:0000313" key="2">
    <source>
        <dbReference type="Proteomes" id="UP000076881"/>
    </source>
</evidence>
<gene>
    <name evidence="1" type="ORF">LEL_07552</name>
</gene>
<dbReference type="Proteomes" id="UP000076881">
    <property type="component" value="Unassembled WGS sequence"/>
</dbReference>
<dbReference type="AlphaFoldDB" id="A0A168FSH5"/>
<dbReference type="STRING" id="1081108.A0A168FSH5"/>
<dbReference type="EMBL" id="AZHF01000005">
    <property type="protein sequence ID" value="OAA75564.1"/>
    <property type="molecule type" value="Genomic_DNA"/>
</dbReference>
<sequence length="226" mass="25800">MAWYSKEPNEYTQLLRGTLALIPEKDRPRLPAIRGPMLVAPPNESDDEIGRCQLSKDASAVFEKLEESIGALSRCTLTVDVKTAVLELHNFVHNIHCSPLDCRTMEKKLRSMFSIRNWLRFVPTAPAELNDGKDLPLYLYLANYELAMLIMGSLWPALEAPLILKERRACASNMREFIEEKLNARFLPVPQIEAVHRDRRIFKACLEWLEASEIGIKWYEASAGTV</sequence>
<evidence type="ECO:0000313" key="1">
    <source>
        <dbReference type="EMBL" id="OAA75564.1"/>
    </source>
</evidence>